<sequence length="70" mass="8448">MDWTCSMCMVRLRLEIQMWCRNSSIIQFSISILFLLLNFRLLLRADQRPIDMQCLISTSSLVAWWMHMYS</sequence>
<reference evidence="2" key="1">
    <citation type="submission" date="2019-03" db="EMBL/GenBank/DDBJ databases">
        <title>WGS assembly of Setaria viridis.</title>
        <authorList>
            <person name="Huang P."/>
            <person name="Jenkins J."/>
            <person name="Grimwood J."/>
            <person name="Barry K."/>
            <person name="Healey A."/>
            <person name="Mamidi S."/>
            <person name="Sreedasyam A."/>
            <person name="Shu S."/>
            <person name="Feldman M."/>
            <person name="Wu J."/>
            <person name="Yu Y."/>
            <person name="Chen C."/>
            <person name="Johnson J."/>
            <person name="Rokhsar D."/>
            <person name="Baxter I."/>
            <person name="Schmutz J."/>
            <person name="Brutnell T."/>
            <person name="Kellogg E."/>
        </authorList>
    </citation>
    <scope>NUCLEOTIDE SEQUENCE [LARGE SCALE GENOMIC DNA]</scope>
</reference>
<dbReference type="AlphaFoldDB" id="A0A4U6VKG6"/>
<evidence type="ECO:0000256" key="1">
    <source>
        <dbReference type="SAM" id="Phobius"/>
    </source>
</evidence>
<evidence type="ECO:0000313" key="2">
    <source>
        <dbReference type="EMBL" id="TKW29482.1"/>
    </source>
</evidence>
<feature type="transmembrane region" description="Helical" evidence="1">
    <location>
        <begin position="25"/>
        <end position="43"/>
    </location>
</feature>
<name>A0A4U6VKG6_SETVI</name>
<keyword evidence="1" id="KW-1133">Transmembrane helix</keyword>
<gene>
    <name evidence="2" type="ORF">SEVIR_3G397766v2</name>
</gene>
<dbReference type="EMBL" id="CM016554">
    <property type="protein sequence ID" value="TKW29482.1"/>
    <property type="molecule type" value="Genomic_DNA"/>
</dbReference>
<keyword evidence="1" id="KW-0472">Membrane</keyword>
<proteinExistence type="predicted"/>
<keyword evidence="3" id="KW-1185">Reference proteome</keyword>
<protein>
    <submittedName>
        <fullName evidence="2">Uncharacterized protein</fullName>
    </submittedName>
</protein>
<dbReference type="Proteomes" id="UP000298652">
    <property type="component" value="Chromosome 3"/>
</dbReference>
<accession>A0A4U6VKG6</accession>
<keyword evidence="1" id="KW-0812">Transmembrane</keyword>
<organism evidence="2 3">
    <name type="scientific">Setaria viridis</name>
    <name type="common">Green bristlegrass</name>
    <name type="synonym">Setaria italica subsp. viridis</name>
    <dbReference type="NCBI Taxonomy" id="4556"/>
    <lineage>
        <taxon>Eukaryota</taxon>
        <taxon>Viridiplantae</taxon>
        <taxon>Streptophyta</taxon>
        <taxon>Embryophyta</taxon>
        <taxon>Tracheophyta</taxon>
        <taxon>Spermatophyta</taxon>
        <taxon>Magnoliopsida</taxon>
        <taxon>Liliopsida</taxon>
        <taxon>Poales</taxon>
        <taxon>Poaceae</taxon>
        <taxon>PACMAD clade</taxon>
        <taxon>Panicoideae</taxon>
        <taxon>Panicodae</taxon>
        <taxon>Paniceae</taxon>
        <taxon>Cenchrinae</taxon>
        <taxon>Setaria</taxon>
    </lineage>
</organism>
<dbReference type="Gramene" id="TKW29482">
    <property type="protein sequence ID" value="TKW29482"/>
    <property type="gene ID" value="SEVIR_3G397766v2"/>
</dbReference>
<evidence type="ECO:0000313" key="3">
    <source>
        <dbReference type="Proteomes" id="UP000298652"/>
    </source>
</evidence>